<dbReference type="PANTHER" id="PTHR44757">
    <property type="entry name" value="DIGUANYLATE CYCLASE DGCP"/>
    <property type="match status" value="1"/>
</dbReference>
<dbReference type="CDD" id="cd00130">
    <property type="entry name" value="PAS"/>
    <property type="match status" value="1"/>
</dbReference>
<dbReference type="AlphaFoldDB" id="A0A7C9TKR6"/>
<accession>A0A7C9TKR6</accession>
<dbReference type="InterPro" id="IPR052155">
    <property type="entry name" value="Biofilm_reg_signaling"/>
</dbReference>
<evidence type="ECO:0000259" key="2">
    <source>
        <dbReference type="PROSITE" id="PS50113"/>
    </source>
</evidence>
<dbReference type="PROSITE" id="PS50887">
    <property type="entry name" value="GGDEF"/>
    <property type="match status" value="1"/>
</dbReference>
<dbReference type="CDD" id="cd01949">
    <property type="entry name" value="GGDEF"/>
    <property type="match status" value="1"/>
</dbReference>
<evidence type="ECO:0000259" key="3">
    <source>
        <dbReference type="PROSITE" id="PS50887"/>
    </source>
</evidence>
<dbReference type="InterPro" id="IPR035965">
    <property type="entry name" value="PAS-like_dom_sf"/>
</dbReference>
<dbReference type="SMART" id="SM00091">
    <property type="entry name" value="PAS"/>
    <property type="match status" value="1"/>
</dbReference>
<dbReference type="InterPro" id="IPR001610">
    <property type="entry name" value="PAC"/>
</dbReference>
<sequence length="611" mass="66592">MAVCALVGGLILGLAVSAVRGERARQQERMLAQMHSLNGLLEARVRDVLVRADLLLQTAVADAQQDPEAARRGALRAPWQNYRRLLPEMLLWQWRPSVRAPGQTLWSSQGDFPGPLPTPIGISSQGLYLAGPLPLQPTAASDPSPGAVATGGEPSAPWVLLLSRPLRQDDPASGWLTLALSVEAFDAGLSQVDLGDGGAATIRTADLALVYRQPLPPEGLSALGSRKVSAELQQALLAQPQQGAFTAPTAMDGVVRSNVYQRLPDFPLLLLVGVERRLAPGAWSGTELALVGVAGAAWLLAVISAVALFRRSRRELDAAWQHQQAIASSSADAIITKTLGGRITSWNRGAEAIFGYTEAQMVGQTLHRLYPEDLQAQEDHLLDRVRRGEPVQPFETERLRQDGQAVRVSVSISPLRDGDGELIGVAHIARDVTQQRRLEQELRELAFHDPLTRLPNRRLLMERLRQAQLHSRRRRQWAGLLFVDLDRFKGLKDRLGHEAGDEVLCQVARRLKDLLRDTDTVARLGGDEFVVVCQGLGGDLDAARQAAEQLRTKLQQALAEPHDLGQGRLHLGGASVGLRLFLGAEETPEQLLREGDAQMYLDKQGRRGAAA</sequence>
<dbReference type="SUPFAM" id="SSF55785">
    <property type="entry name" value="PYP-like sensor domain (PAS domain)"/>
    <property type="match status" value="1"/>
</dbReference>
<dbReference type="NCBIfam" id="TIGR00229">
    <property type="entry name" value="sensory_box"/>
    <property type="match status" value="1"/>
</dbReference>
<feature type="domain" description="GGDEF" evidence="3">
    <location>
        <begin position="476"/>
        <end position="611"/>
    </location>
</feature>
<evidence type="ECO:0000313" key="5">
    <source>
        <dbReference type="Proteomes" id="UP000484255"/>
    </source>
</evidence>
<dbReference type="EMBL" id="JAAGOH010000026">
    <property type="protein sequence ID" value="NDY93019.1"/>
    <property type="molecule type" value="Genomic_DNA"/>
</dbReference>
<dbReference type="InterPro" id="IPR000160">
    <property type="entry name" value="GGDEF_dom"/>
</dbReference>
<dbReference type="Pfam" id="PF08448">
    <property type="entry name" value="PAS_4"/>
    <property type="match status" value="1"/>
</dbReference>
<reference evidence="4 5" key="1">
    <citation type="submission" date="2020-02" db="EMBL/GenBank/DDBJ databases">
        <title>Ideonella bacterium strain TBM-1.</title>
        <authorList>
            <person name="Chen W.-M."/>
        </authorList>
    </citation>
    <scope>NUCLEOTIDE SEQUENCE [LARGE SCALE GENOMIC DNA]</scope>
    <source>
        <strain evidence="4 5">TBM-1</strain>
    </source>
</reference>
<name>A0A7C9TKR6_9BURK</name>
<dbReference type="NCBIfam" id="TIGR00254">
    <property type="entry name" value="GGDEF"/>
    <property type="match status" value="1"/>
</dbReference>
<dbReference type="RefSeq" id="WP_163459071.1">
    <property type="nucleotide sequence ID" value="NZ_JAAGOH010000026.1"/>
</dbReference>
<dbReference type="InterPro" id="IPR054327">
    <property type="entry name" value="His-kinase-like_sensor"/>
</dbReference>
<organism evidence="4 5">
    <name type="scientific">Ideonella livida</name>
    <dbReference type="NCBI Taxonomy" id="2707176"/>
    <lineage>
        <taxon>Bacteria</taxon>
        <taxon>Pseudomonadati</taxon>
        <taxon>Pseudomonadota</taxon>
        <taxon>Betaproteobacteria</taxon>
        <taxon>Burkholderiales</taxon>
        <taxon>Sphaerotilaceae</taxon>
        <taxon>Ideonella</taxon>
    </lineage>
</organism>
<evidence type="ECO:0000259" key="1">
    <source>
        <dbReference type="PROSITE" id="PS50112"/>
    </source>
</evidence>
<dbReference type="Gene3D" id="3.30.450.20">
    <property type="entry name" value="PAS domain"/>
    <property type="match status" value="2"/>
</dbReference>
<dbReference type="SUPFAM" id="SSF55073">
    <property type="entry name" value="Nucleotide cyclase"/>
    <property type="match status" value="1"/>
</dbReference>
<dbReference type="Gene3D" id="3.30.70.270">
    <property type="match status" value="1"/>
</dbReference>
<dbReference type="CDD" id="cd12915">
    <property type="entry name" value="PDC2_DGC_like"/>
    <property type="match status" value="1"/>
</dbReference>
<dbReference type="Pfam" id="PF00990">
    <property type="entry name" value="GGDEF"/>
    <property type="match status" value="1"/>
</dbReference>
<dbReference type="InterPro" id="IPR000014">
    <property type="entry name" value="PAS"/>
</dbReference>
<dbReference type="PROSITE" id="PS50112">
    <property type="entry name" value="PAS"/>
    <property type="match status" value="1"/>
</dbReference>
<dbReference type="SMART" id="SM00267">
    <property type="entry name" value="GGDEF"/>
    <property type="match status" value="1"/>
</dbReference>
<dbReference type="InterPro" id="IPR013656">
    <property type="entry name" value="PAS_4"/>
</dbReference>
<dbReference type="Pfam" id="PF22588">
    <property type="entry name" value="dCache_1_like"/>
    <property type="match status" value="1"/>
</dbReference>
<proteinExistence type="predicted"/>
<evidence type="ECO:0000313" key="4">
    <source>
        <dbReference type="EMBL" id="NDY93019.1"/>
    </source>
</evidence>
<dbReference type="PROSITE" id="PS50113">
    <property type="entry name" value="PAC"/>
    <property type="match status" value="1"/>
</dbReference>
<feature type="domain" description="PAS" evidence="1">
    <location>
        <begin position="319"/>
        <end position="389"/>
    </location>
</feature>
<dbReference type="SMART" id="SM00086">
    <property type="entry name" value="PAC"/>
    <property type="match status" value="1"/>
</dbReference>
<dbReference type="InterPro" id="IPR000700">
    <property type="entry name" value="PAS-assoc_C"/>
</dbReference>
<dbReference type="Proteomes" id="UP000484255">
    <property type="component" value="Unassembled WGS sequence"/>
</dbReference>
<dbReference type="PANTHER" id="PTHR44757:SF2">
    <property type="entry name" value="BIOFILM ARCHITECTURE MAINTENANCE PROTEIN MBAA"/>
    <property type="match status" value="1"/>
</dbReference>
<feature type="domain" description="PAC" evidence="2">
    <location>
        <begin position="392"/>
        <end position="444"/>
    </location>
</feature>
<dbReference type="InterPro" id="IPR043128">
    <property type="entry name" value="Rev_trsase/Diguanyl_cyclase"/>
</dbReference>
<comment type="caution">
    <text evidence="4">The sequence shown here is derived from an EMBL/GenBank/DDBJ whole genome shotgun (WGS) entry which is preliminary data.</text>
</comment>
<dbReference type="InterPro" id="IPR029787">
    <property type="entry name" value="Nucleotide_cyclase"/>
</dbReference>
<keyword evidence="5" id="KW-1185">Reference proteome</keyword>
<protein>
    <submittedName>
        <fullName evidence="4">Diguanylate cyclase</fullName>
    </submittedName>
</protein>
<gene>
    <name evidence="4" type="ORF">G3A44_17640</name>
</gene>